<dbReference type="Gene3D" id="3.30.450.90">
    <property type="match status" value="1"/>
</dbReference>
<reference evidence="4" key="1">
    <citation type="submission" date="2018-06" db="EMBL/GenBank/DDBJ databases">
        <authorList>
            <person name="Zhirakovskaya E."/>
        </authorList>
    </citation>
    <scope>NUCLEOTIDE SEQUENCE</scope>
</reference>
<proteinExistence type="predicted"/>
<dbReference type="CDD" id="cd01129">
    <property type="entry name" value="PulE-GspE-like"/>
    <property type="match status" value="1"/>
</dbReference>
<organism evidence="4">
    <name type="scientific">hydrothermal vent metagenome</name>
    <dbReference type="NCBI Taxonomy" id="652676"/>
    <lineage>
        <taxon>unclassified sequences</taxon>
        <taxon>metagenomes</taxon>
        <taxon>ecological metagenomes</taxon>
    </lineage>
</organism>
<dbReference type="Pfam" id="PF05157">
    <property type="entry name" value="MshEN"/>
    <property type="match status" value="1"/>
</dbReference>
<dbReference type="InterPro" id="IPR003593">
    <property type="entry name" value="AAA+_ATPase"/>
</dbReference>
<dbReference type="FunFam" id="3.40.50.300:FF:000398">
    <property type="entry name" value="Type IV pilus assembly ATPase PilB"/>
    <property type="match status" value="1"/>
</dbReference>
<dbReference type="GO" id="GO:0005524">
    <property type="term" value="F:ATP binding"/>
    <property type="evidence" value="ECO:0007669"/>
    <property type="project" value="UniProtKB-KW"/>
</dbReference>
<dbReference type="SUPFAM" id="SSF160246">
    <property type="entry name" value="EspE N-terminal domain-like"/>
    <property type="match status" value="1"/>
</dbReference>
<dbReference type="GO" id="GO:0005886">
    <property type="term" value="C:plasma membrane"/>
    <property type="evidence" value="ECO:0007669"/>
    <property type="project" value="TreeGrafter"/>
</dbReference>
<sequence length="600" mass="67056">METGVGTKVGMGEPHRMRLNDISDQLLADGLIDTKQHEMLMLKARFRDTGDQHPFAIVASHELTTITQPPQVLTQDFLSQWLADKLSIPYRRIDPLKVDVARIAAVVSYSYAERNKLLPIEMGVSHVVIATAEPYQTAWMKELEHILNKEIRLEITSPADIERFRVEFYAISKSVVGANDGQHGAVPSEINNLEQMLEMGKAGSLDANDQHVVNIVDWLLQYAFDQRASDIHLEPRREQGNIRFRIDGMLNQVYELPATVMAAVVSRIKILGRMDLAEKRRPLDGRLKTKAPNGKEVELRLSTMPTAFGEKMVMRIFDPDILVKNFSDLGFGQAESVQWGEMIDRPHGIILVTGPTGSGKTTTLYSTLKHLAKPELNICTIEDPIEMVVPDFNQMQVQHNIDLAFADGVRALLRQDPDIIMVGEIRDRETAEVAIQAALTGHLVISTLHTNDAVLAITRLLEIGVPQYMISASVIGVVAQRLVRTLCPHCKQPVVPNKEMWQALSQPWKSTVPEKVMAASGCLECRQTGYAGRVGIYEMMTLSSGLRELLRHQKVDIAQVRQLAQKEGMRPLRISGLQKVAKGLTSLEEVFRVAPPQVEE</sequence>
<dbReference type="EMBL" id="UOFQ01000206">
    <property type="protein sequence ID" value="VAW90557.1"/>
    <property type="molecule type" value="Genomic_DNA"/>
</dbReference>
<evidence type="ECO:0000256" key="1">
    <source>
        <dbReference type="ARBA" id="ARBA00022741"/>
    </source>
</evidence>
<dbReference type="InterPro" id="IPR037257">
    <property type="entry name" value="T2SS_E_N_sf"/>
</dbReference>
<dbReference type="Pfam" id="PF00437">
    <property type="entry name" value="T2SSE"/>
    <property type="match status" value="1"/>
</dbReference>
<dbReference type="AlphaFoldDB" id="A0A3B0ZT86"/>
<dbReference type="PANTHER" id="PTHR30258:SF13">
    <property type="entry name" value="SECRETION PATHWAY ATPASE-RELATED"/>
    <property type="match status" value="1"/>
</dbReference>
<accession>A0A3B0ZT86</accession>
<dbReference type="InterPro" id="IPR007831">
    <property type="entry name" value="T2SS_GspE_N"/>
</dbReference>
<dbReference type="GO" id="GO:0016887">
    <property type="term" value="F:ATP hydrolysis activity"/>
    <property type="evidence" value="ECO:0007669"/>
    <property type="project" value="TreeGrafter"/>
</dbReference>
<dbReference type="SUPFAM" id="SSF52540">
    <property type="entry name" value="P-loop containing nucleoside triphosphate hydrolases"/>
    <property type="match status" value="1"/>
</dbReference>
<dbReference type="SMART" id="SM00382">
    <property type="entry name" value="AAA"/>
    <property type="match status" value="1"/>
</dbReference>
<dbReference type="InterPro" id="IPR027417">
    <property type="entry name" value="P-loop_NTPase"/>
</dbReference>
<dbReference type="Gene3D" id="3.40.50.300">
    <property type="entry name" value="P-loop containing nucleotide triphosphate hydrolases"/>
    <property type="match status" value="1"/>
</dbReference>
<evidence type="ECO:0000259" key="3">
    <source>
        <dbReference type="PROSITE" id="PS00662"/>
    </source>
</evidence>
<gene>
    <name evidence="4" type="ORF">MNBD_GAMMA17-1805</name>
</gene>
<protein>
    <submittedName>
        <fullName evidence="4">Type II secretory pathway, ATPase PulE/Tfp pilus assembly pathway, ATPase PilB</fullName>
    </submittedName>
</protein>
<keyword evidence="2" id="KW-0067">ATP-binding</keyword>
<dbReference type="PANTHER" id="PTHR30258">
    <property type="entry name" value="TYPE II SECRETION SYSTEM PROTEIN GSPE-RELATED"/>
    <property type="match status" value="1"/>
</dbReference>
<dbReference type="InterPro" id="IPR001482">
    <property type="entry name" value="T2SS/T4SS_dom"/>
</dbReference>
<name>A0A3B0ZT86_9ZZZZ</name>
<evidence type="ECO:0000256" key="2">
    <source>
        <dbReference type="ARBA" id="ARBA00022840"/>
    </source>
</evidence>
<keyword evidence="1" id="KW-0547">Nucleotide-binding</keyword>
<evidence type="ECO:0000313" key="4">
    <source>
        <dbReference type="EMBL" id="VAW90557.1"/>
    </source>
</evidence>
<dbReference type="Gene3D" id="3.30.300.160">
    <property type="entry name" value="Type II secretion system, protein E, N-terminal domain"/>
    <property type="match status" value="1"/>
</dbReference>
<dbReference type="PROSITE" id="PS00662">
    <property type="entry name" value="T2SP_E"/>
    <property type="match status" value="1"/>
</dbReference>
<feature type="domain" description="Bacterial type II secretion system protein E" evidence="3">
    <location>
        <begin position="413"/>
        <end position="427"/>
    </location>
</feature>